<dbReference type="PANTHER" id="PTHR31790:SF609">
    <property type="entry name" value="F-BOX PROTEIN CPR30-LIKE"/>
    <property type="match status" value="1"/>
</dbReference>
<keyword evidence="2" id="KW-1185">Reference proteome</keyword>
<evidence type="ECO:0000313" key="1">
    <source>
        <dbReference type="EnsemblPlants" id="Solyc08g082550.1.1"/>
    </source>
</evidence>
<dbReference type="HOGENOM" id="CLU_1550218_0_0_1"/>
<name>K4CPQ1_SOLLC</name>
<reference evidence="1" key="2">
    <citation type="submission" date="2015-06" db="UniProtKB">
        <authorList>
            <consortium name="EnsemblPlants"/>
        </authorList>
    </citation>
    <scope>IDENTIFICATION</scope>
    <source>
        <strain evidence="1">cv. Heinz 1706</strain>
    </source>
</reference>
<dbReference type="PANTHER" id="PTHR31790">
    <property type="entry name" value="OS02G0783600 PROTEIN"/>
    <property type="match status" value="1"/>
</dbReference>
<dbReference type="Gramene" id="Solyc08g082550.1.1">
    <property type="protein sequence ID" value="Solyc08g082550.1.1"/>
    <property type="gene ID" value="Solyc08g082550.1"/>
</dbReference>
<sequence>MGYLGCLLLWNPTTRMHTKLPNPRPRWKYYYDFYGFGYDEEILDIADSGRTIRLRDSGFFANGKLHWATITFSPNFDDVRKCTRIICFDLANDKWEKVEKPSSGVGETDMCMGMLESDLCFFRDYNKSQFGVWVMNGYGVKESWIKKFTITYPIMKDLCTPLFMSNKGGMQWC</sequence>
<reference evidence="1" key="1">
    <citation type="journal article" date="2012" name="Nature">
        <title>The tomato genome sequence provides insights into fleshy fruit evolution.</title>
        <authorList>
            <consortium name="Tomato Genome Consortium"/>
        </authorList>
    </citation>
    <scope>NUCLEOTIDE SEQUENCE [LARGE SCALE GENOMIC DNA]</scope>
    <source>
        <strain evidence="1">cv. Heinz 1706</strain>
    </source>
</reference>
<dbReference type="InterPro" id="IPR052361">
    <property type="entry name" value="F-box_domain"/>
</dbReference>
<dbReference type="PaxDb" id="4081-Solyc08g082550.1.1"/>
<accession>K4CPQ1</accession>
<organism evidence="1">
    <name type="scientific">Solanum lycopersicum</name>
    <name type="common">Tomato</name>
    <name type="synonym">Lycopersicon esculentum</name>
    <dbReference type="NCBI Taxonomy" id="4081"/>
    <lineage>
        <taxon>Eukaryota</taxon>
        <taxon>Viridiplantae</taxon>
        <taxon>Streptophyta</taxon>
        <taxon>Embryophyta</taxon>
        <taxon>Tracheophyta</taxon>
        <taxon>Spermatophyta</taxon>
        <taxon>Magnoliopsida</taxon>
        <taxon>eudicotyledons</taxon>
        <taxon>Gunneridae</taxon>
        <taxon>Pentapetalae</taxon>
        <taxon>asterids</taxon>
        <taxon>lamiids</taxon>
        <taxon>Solanales</taxon>
        <taxon>Solanaceae</taxon>
        <taxon>Solanoideae</taxon>
        <taxon>Solaneae</taxon>
        <taxon>Solanum</taxon>
        <taxon>Solanum subgen. Lycopersicon</taxon>
    </lineage>
</organism>
<protein>
    <recommendedName>
        <fullName evidence="3">F-box associated domain-containing protein</fullName>
    </recommendedName>
</protein>
<dbReference type="InParanoid" id="K4CPQ1"/>
<evidence type="ECO:0000313" key="2">
    <source>
        <dbReference type="Proteomes" id="UP000004994"/>
    </source>
</evidence>
<dbReference type="EnsemblPlants" id="Solyc08g082550.1.1">
    <property type="protein sequence ID" value="Solyc08g082550.1.1"/>
    <property type="gene ID" value="Solyc08g082550.1"/>
</dbReference>
<proteinExistence type="predicted"/>
<evidence type="ECO:0008006" key="3">
    <source>
        <dbReference type="Google" id="ProtNLM"/>
    </source>
</evidence>
<dbReference type="Proteomes" id="UP000004994">
    <property type="component" value="Chromosome 8"/>
</dbReference>
<dbReference type="AlphaFoldDB" id="K4CPQ1"/>
<dbReference type="PhylomeDB" id="K4CPQ1"/>
<dbReference type="OMA" id="LANDKWE"/>